<feature type="transmembrane region" description="Helical" evidence="1">
    <location>
        <begin position="48"/>
        <end position="70"/>
    </location>
</feature>
<sequence length="97" mass="10626">MASKSEHSRLLRAVRQLRRVRAFYAAGALLWAALAAWVGWRYPGSRQMWVSVSLTVVFTGLLSVASVWLVRLQAVRSEKPAGRTVSGGMALGKRANA</sequence>
<protein>
    <submittedName>
        <fullName evidence="2">Uncharacterized protein</fullName>
    </submittedName>
</protein>
<accession>A0A5B0API8</accession>
<evidence type="ECO:0000256" key="1">
    <source>
        <dbReference type="SAM" id="Phobius"/>
    </source>
</evidence>
<organism evidence="2 3">
    <name type="scientific">Streptomyces apricus</name>
    <dbReference type="NCBI Taxonomy" id="1828112"/>
    <lineage>
        <taxon>Bacteria</taxon>
        <taxon>Bacillati</taxon>
        <taxon>Actinomycetota</taxon>
        <taxon>Actinomycetes</taxon>
        <taxon>Kitasatosporales</taxon>
        <taxon>Streptomycetaceae</taxon>
        <taxon>Streptomyces</taxon>
    </lineage>
</organism>
<name>A0A5B0API8_9ACTN</name>
<keyword evidence="1" id="KW-0812">Transmembrane</keyword>
<keyword evidence="3" id="KW-1185">Reference proteome</keyword>
<dbReference type="Proteomes" id="UP000324965">
    <property type="component" value="Unassembled WGS sequence"/>
</dbReference>
<dbReference type="EMBL" id="VDFC01000047">
    <property type="protein sequence ID" value="KAA0930465.1"/>
    <property type="molecule type" value="Genomic_DNA"/>
</dbReference>
<dbReference type="OrthoDB" id="4327951at2"/>
<dbReference type="RefSeq" id="WP_149514149.1">
    <property type="nucleotide sequence ID" value="NZ_VDFC01000047.1"/>
</dbReference>
<reference evidence="2 3" key="1">
    <citation type="submission" date="2019-05" db="EMBL/GenBank/DDBJ databases">
        <authorList>
            <person name="Hariharan J."/>
            <person name="Choudoir M.J."/>
            <person name="Diebold P."/>
            <person name="Panke-Buisse K."/>
            <person name="Buckley D.H."/>
        </authorList>
    </citation>
    <scope>NUCLEOTIDE SEQUENCE [LARGE SCALE GENOMIC DNA]</scope>
    <source>
        <strain evidence="2 3">SUN51</strain>
    </source>
</reference>
<dbReference type="AlphaFoldDB" id="A0A5B0API8"/>
<evidence type="ECO:0000313" key="3">
    <source>
        <dbReference type="Proteomes" id="UP000324965"/>
    </source>
</evidence>
<gene>
    <name evidence="2" type="ORF">FGF04_28245</name>
</gene>
<keyword evidence="1" id="KW-1133">Transmembrane helix</keyword>
<feature type="transmembrane region" description="Helical" evidence="1">
    <location>
        <begin position="21"/>
        <end position="42"/>
    </location>
</feature>
<evidence type="ECO:0000313" key="2">
    <source>
        <dbReference type="EMBL" id="KAA0930465.1"/>
    </source>
</evidence>
<proteinExistence type="predicted"/>
<comment type="caution">
    <text evidence="2">The sequence shown here is derived from an EMBL/GenBank/DDBJ whole genome shotgun (WGS) entry which is preliminary data.</text>
</comment>
<keyword evidence="1" id="KW-0472">Membrane</keyword>